<dbReference type="EMBL" id="JBHRSP010000017">
    <property type="protein sequence ID" value="MFC3073573.1"/>
    <property type="molecule type" value="Genomic_DNA"/>
</dbReference>
<dbReference type="Gene3D" id="1.10.1130.10">
    <property type="entry name" value="Flavocytochrome C3, Chain A"/>
    <property type="match status" value="1"/>
</dbReference>
<organism evidence="2 3">
    <name type="scientific">Shinella pollutisoli</name>
    <dbReference type="NCBI Taxonomy" id="2250594"/>
    <lineage>
        <taxon>Bacteria</taxon>
        <taxon>Pseudomonadati</taxon>
        <taxon>Pseudomonadota</taxon>
        <taxon>Alphaproteobacteria</taxon>
        <taxon>Hyphomicrobiales</taxon>
        <taxon>Rhizobiaceae</taxon>
        <taxon>Shinella</taxon>
    </lineage>
</organism>
<accession>A0ABV7DG27</accession>
<sequence length="379" mass="39784">MRRLLFSLVALCSLFSAAALAQTAEDGEAPVYVMPKSGPFTPEQIAIPQSRFIDAWARSGHANAASESFAHWNAEGTIPPACAVCHAGAGFRLFHGLDGSEPGLPAHPVPVGGVVDCETCHNPGLAAVTQIVMPSGLKHPVTAGEASCMTCHQGRAAGSTVTKATGGKPDDTPDPALGFINPHYATAAATLLGGYGGMGYQYPGKTYSGRFLHAKPVATCASCHDPHSLTTAEENCLTCHASGKAADIRIARMSFDGSGDVKKGIRQDIDANARRLKGMLEDYAARIAGVPLLYDGSRHPYFFADANGDGVADAADGKPLPYAAWTPRLLRAAYNWKFVGSDRGIHVHNPHYALELLHDSMEDLAGPLGIDFAALGLGR</sequence>
<feature type="chain" id="PRO_5047184608" evidence="1">
    <location>
        <begin position="22"/>
        <end position="379"/>
    </location>
</feature>
<evidence type="ECO:0000313" key="2">
    <source>
        <dbReference type="EMBL" id="MFC3073573.1"/>
    </source>
</evidence>
<reference evidence="3" key="1">
    <citation type="journal article" date="2019" name="Int. J. Syst. Evol. Microbiol.">
        <title>The Global Catalogue of Microorganisms (GCM) 10K type strain sequencing project: providing services to taxonomists for standard genome sequencing and annotation.</title>
        <authorList>
            <consortium name="The Broad Institute Genomics Platform"/>
            <consortium name="The Broad Institute Genome Sequencing Center for Infectious Disease"/>
            <person name="Wu L."/>
            <person name="Ma J."/>
        </authorList>
    </citation>
    <scope>NUCLEOTIDE SEQUENCE [LARGE SCALE GENOMIC DNA]</scope>
    <source>
        <strain evidence="3">KCTC 52677</strain>
    </source>
</reference>
<dbReference type="Proteomes" id="UP001595377">
    <property type="component" value="Unassembled WGS sequence"/>
</dbReference>
<comment type="caution">
    <text evidence="2">The sequence shown here is derived from an EMBL/GenBank/DDBJ whole genome shotgun (WGS) entry which is preliminary data.</text>
</comment>
<name>A0ABV7DG27_9HYPH</name>
<gene>
    <name evidence="2" type="ORF">ACFOHH_10690</name>
</gene>
<dbReference type="SUPFAM" id="SSF48695">
    <property type="entry name" value="Multiheme cytochromes"/>
    <property type="match status" value="1"/>
</dbReference>
<feature type="signal peptide" evidence="1">
    <location>
        <begin position="1"/>
        <end position="21"/>
    </location>
</feature>
<keyword evidence="3" id="KW-1185">Reference proteome</keyword>
<keyword evidence="1" id="KW-0732">Signal</keyword>
<protein>
    <submittedName>
        <fullName evidence="2">Cytochrome c3 family protein</fullName>
    </submittedName>
</protein>
<evidence type="ECO:0000313" key="3">
    <source>
        <dbReference type="Proteomes" id="UP001595377"/>
    </source>
</evidence>
<dbReference type="RefSeq" id="WP_257313347.1">
    <property type="nucleotide sequence ID" value="NZ_JANFDG010000004.1"/>
</dbReference>
<dbReference type="InterPro" id="IPR036280">
    <property type="entry name" value="Multihaem_cyt_sf"/>
</dbReference>
<proteinExistence type="predicted"/>
<evidence type="ECO:0000256" key="1">
    <source>
        <dbReference type="SAM" id="SignalP"/>
    </source>
</evidence>